<dbReference type="CDD" id="cd05259">
    <property type="entry name" value="PCBER_SDR_a"/>
    <property type="match status" value="1"/>
</dbReference>
<dbReference type="Pfam" id="PF05368">
    <property type="entry name" value="NmrA"/>
    <property type="match status" value="1"/>
</dbReference>
<name>A0A9P9E2X6_9PLEO</name>
<proteinExistence type="predicted"/>
<keyword evidence="5" id="KW-1185">Reference proteome</keyword>
<keyword evidence="1" id="KW-0521">NADP</keyword>
<reference evidence="4" key="1">
    <citation type="journal article" date="2021" name="Nat. Commun.">
        <title>Genetic determinants of endophytism in the Arabidopsis root mycobiome.</title>
        <authorList>
            <person name="Mesny F."/>
            <person name="Miyauchi S."/>
            <person name="Thiergart T."/>
            <person name="Pickel B."/>
            <person name="Atanasova L."/>
            <person name="Karlsson M."/>
            <person name="Huettel B."/>
            <person name="Barry K.W."/>
            <person name="Haridas S."/>
            <person name="Chen C."/>
            <person name="Bauer D."/>
            <person name="Andreopoulos W."/>
            <person name="Pangilinan J."/>
            <person name="LaButti K."/>
            <person name="Riley R."/>
            <person name="Lipzen A."/>
            <person name="Clum A."/>
            <person name="Drula E."/>
            <person name="Henrissat B."/>
            <person name="Kohler A."/>
            <person name="Grigoriev I.V."/>
            <person name="Martin F.M."/>
            <person name="Hacquard S."/>
        </authorList>
    </citation>
    <scope>NUCLEOTIDE SEQUENCE</scope>
    <source>
        <strain evidence="4">MPI-CAGE-CH-0243</strain>
    </source>
</reference>
<dbReference type="InterPro" id="IPR036291">
    <property type="entry name" value="NAD(P)-bd_dom_sf"/>
</dbReference>
<dbReference type="InterPro" id="IPR045312">
    <property type="entry name" value="PCBER-like"/>
</dbReference>
<dbReference type="Gene3D" id="3.40.50.720">
    <property type="entry name" value="NAD(P)-binding Rossmann-like Domain"/>
    <property type="match status" value="1"/>
</dbReference>
<gene>
    <name evidence="4" type="ORF">B0J11DRAFT_243724</name>
</gene>
<evidence type="ECO:0000313" key="5">
    <source>
        <dbReference type="Proteomes" id="UP000700596"/>
    </source>
</evidence>
<evidence type="ECO:0000259" key="3">
    <source>
        <dbReference type="Pfam" id="PF05368"/>
    </source>
</evidence>
<dbReference type="PANTHER" id="PTHR47706">
    <property type="entry name" value="NMRA-LIKE FAMILY PROTEIN"/>
    <property type="match status" value="1"/>
</dbReference>
<evidence type="ECO:0000256" key="2">
    <source>
        <dbReference type="ARBA" id="ARBA00023002"/>
    </source>
</evidence>
<sequence length="315" mass="33462">MSTIKNVIIIGATGSVGAPILTALLAEPSFKVTILSRTSSKAKLPENVPVIKVSDAFSVEELTEAFKGQDAVVGATSTGAVTTDGLALRIVDAAVAAGVKRLIPSEYGTNNLSPKARKYHPVYNAKGEALEYLQKKAAESNGKLTWTSISCGSWLDWALNPAQSGNFLKIDVKARTAVIYDSGDSRLAITTAHNTGLGVARALLNPAVTENKQIFLADFIVSPNDIVSAVQKATGEKFAIEHRQSAQEIKELRQRLDAGDVSASFPLLTLSFLGDVDVGVEFDKEGLKIWNGELGLPENTLEAVVKEAVELAARS</sequence>
<evidence type="ECO:0000313" key="4">
    <source>
        <dbReference type="EMBL" id="KAH7130078.1"/>
    </source>
</evidence>
<accession>A0A9P9E2X6</accession>
<dbReference type="OrthoDB" id="9974981at2759"/>
<protein>
    <recommendedName>
        <fullName evidence="3">NmrA-like domain-containing protein</fullName>
    </recommendedName>
</protein>
<organism evidence="4 5">
    <name type="scientific">Dendryphion nanum</name>
    <dbReference type="NCBI Taxonomy" id="256645"/>
    <lineage>
        <taxon>Eukaryota</taxon>
        <taxon>Fungi</taxon>
        <taxon>Dikarya</taxon>
        <taxon>Ascomycota</taxon>
        <taxon>Pezizomycotina</taxon>
        <taxon>Dothideomycetes</taxon>
        <taxon>Pleosporomycetidae</taxon>
        <taxon>Pleosporales</taxon>
        <taxon>Torulaceae</taxon>
        <taxon>Dendryphion</taxon>
    </lineage>
</organism>
<evidence type="ECO:0000256" key="1">
    <source>
        <dbReference type="ARBA" id="ARBA00022857"/>
    </source>
</evidence>
<feature type="domain" description="NmrA-like" evidence="3">
    <location>
        <begin position="5"/>
        <end position="242"/>
    </location>
</feature>
<dbReference type="Gene3D" id="3.90.25.10">
    <property type="entry name" value="UDP-galactose 4-epimerase, domain 1"/>
    <property type="match status" value="1"/>
</dbReference>
<dbReference type="GO" id="GO:0016491">
    <property type="term" value="F:oxidoreductase activity"/>
    <property type="evidence" value="ECO:0007669"/>
    <property type="project" value="UniProtKB-KW"/>
</dbReference>
<dbReference type="SUPFAM" id="SSF51735">
    <property type="entry name" value="NAD(P)-binding Rossmann-fold domains"/>
    <property type="match status" value="1"/>
</dbReference>
<dbReference type="EMBL" id="JAGMWT010000004">
    <property type="protein sequence ID" value="KAH7130078.1"/>
    <property type="molecule type" value="Genomic_DNA"/>
</dbReference>
<dbReference type="Proteomes" id="UP000700596">
    <property type="component" value="Unassembled WGS sequence"/>
</dbReference>
<comment type="caution">
    <text evidence="4">The sequence shown here is derived from an EMBL/GenBank/DDBJ whole genome shotgun (WGS) entry which is preliminary data.</text>
</comment>
<dbReference type="AlphaFoldDB" id="A0A9P9E2X6"/>
<keyword evidence="2" id="KW-0560">Oxidoreductase</keyword>
<dbReference type="InterPro" id="IPR008030">
    <property type="entry name" value="NmrA-like"/>
</dbReference>
<dbReference type="PANTHER" id="PTHR47706:SF10">
    <property type="entry name" value="NMRA-LIKE DOMAIN-CONTAINING PROTEIN"/>
    <property type="match status" value="1"/>
</dbReference>
<dbReference type="InterPro" id="IPR051609">
    <property type="entry name" value="NmrA/Isoflavone_reductase-like"/>
</dbReference>